<dbReference type="EMBL" id="SKBN01000023">
    <property type="protein sequence ID" value="TGJ86739.1"/>
    <property type="molecule type" value="Genomic_DNA"/>
</dbReference>
<dbReference type="Gene3D" id="1.10.510.10">
    <property type="entry name" value="Transferase(Phosphotransferase) domain 1"/>
    <property type="match status" value="1"/>
</dbReference>
<name>A0A4Z0YQV5_9PEZI</name>
<reference evidence="3 4" key="1">
    <citation type="submission" date="2019-03" db="EMBL/GenBank/DDBJ databases">
        <title>Draft genome sequence of Xylaria hypoxylon DSM 108379, a ubiquitous saprotrophic-parasitic fungi on hardwood.</title>
        <authorList>
            <person name="Buettner E."/>
            <person name="Leonhardt S."/>
            <person name="Gebauer A.M."/>
            <person name="Liers C."/>
            <person name="Hofrichter M."/>
            <person name="Kellner H."/>
        </authorList>
    </citation>
    <scope>NUCLEOTIDE SEQUENCE [LARGE SCALE GENOMIC DNA]</scope>
    <source>
        <strain evidence="3 4">DSM 108379</strain>
    </source>
</reference>
<dbReference type="PROSITE" id="PS50011">
    <property type="entry name" value="PROTEIN_KINASE_DOM"/>
    <property type="match status" value="1"/>
</dbReference>
<sequence length="114" mass="13052">MVVGLAWPPRDLGRSVTGEPGLEVVPPLNEKGERPQKSRLLHGDFHGQNIMVDKLEPREHKFVPLLKLIDFGMSRDLPVRQNEPRDLVVKTNIRAIGEVMLEERQEESIHMQQT</sequence>
<organism evidence="3 4">
    <name type="scientific">Xylaria hypoxylon</name>
    <dbReference type="NCBI Taxonomy" id="37992"/>
    <lineage>
        <taxon>Eukaryota</taxon>
        <taxon>Fungi</taxon>
        <taxon>Dikarya</taxon>
        <taxon>Ascomycota</taxon>
        <taxon>Pezizomycotina</taxon>
        <taxon>Sordariomycetes</taxon>
        <taxon>Xylariomycetidae</taxon>
        <taxon>Xylariales</taxon>
        <taxon>Xylariaceae</taxon>
        <taxon>Xylaria</taxon>
    </lineage>
</organism>
<gene>
    <name evidence="3" type="ORF">E0Z10_g2055</name>
</gene>
<evidence type="ECO:0000313" key="3">
    <source>
        <dbReference type="EMBL" id="TGJ86739.1"/>
    </source>
</evidence>
<evidence type="ECO:0000259" key="2">
    <source>
        <dbReference type="PROSITE" id="PS50011"/>
    </source>
</evidence>
<dbReference type="InterPro" id="IPR011009">
    <property type="entry name" value="Kinase-like_dom_sf"/>
</dbReference>
<dbReference type="GO" id="GO:0004672">
    <property type="term" value="F:protein kinase activity"/>
    <property type="evidence" value="ECO:0007669"/>
    <property type="project" value="InterPro"/>
</dbReference>
<dbReference type="AlphaFoldDB" id="A0A4Z0YQV5"/>
<comment type="caution">
    <text evidence="3">The sequence shown here is derived from an EMBL/GenBank/DDBJ whole genome shotgun (WGS) entry which is preliminary data.</text>
</comment>
<dbReference type="SUPFAM" id="SSF56112">
    <property type="entry name" value="Protein kinase-like (PK-like)"/>
    <property type="match status" value="1"/>
</dbReference>
<feature type="region of interest" description="Disordered" evidence="1">
    <location>
        <begin position="14"/>
        <end position="36"/>
    </location>
</feature>
<dbReference type="InterPro" id="IPR000719">
    <property type="entry name" value="Prot_kinase_dom"/>
</dbReference>
<dbReference type="GO" id="GO:0005524">
    <property type="term" value="F:ATP binding"/>
    <property type="evidence" value="ECO:0007669"/>
    <property type="project" value="InterPro"/>
</dbReference>
<feature type="domain" description="Protein kinase" evidence="2">
    <location>
        <begin position="1"/>
        <end position="114"/>
    </location>
</feature>
<dbReference type="OrthoDB" id="4062651at2759"/>
<accession>A0A4Z0YQV5</accession>
<keyword evidence="4" id="KW-1185">Reference proteome</keyword>
<evidence type="ECO:0000256" key="1">
    <source>
        <dbReference type="SAM" id="MobiDB-lite"/>
    </source>
</evidence>
<evidence type="ECO:0000313" key="4">
    <source>
        <dbReference type="Proteomes" id="UP000297716"/>
    </source>
</evidence>
<proteinExistence type="predicted"/>
<protein>
    <recommendedName>
        <fullName evidence="2">Protein kinase domain-containing protein</fullName>
    </recommendedName>
</protein>
<dbReference type="Proteomes" id="UP000297716">
    <property type="component" value="Unassembled WGS sequence"/>
</dbReference>